<dbReference type="InterPro" id="IPR010982">
    <property type="entry name" value="Lambda_DNA-bd_dom_sf"/>
</dbReference>
<evidence type="ECO:0000259" key="1">
    <source>
        <dbReference type="SMART" id="SM00530"/>
    </source>
</evidence>
<proteinExistence type="predicted"/>
<protein>
    <recommendedName>
        <fullName evidence="1">HTH cro/C1-type domain-containing protein</fullName>
    </recommendedName>
</protein>
<evidence type="ECO:0000313" key="3">
    <source>
        <dbReference type="Proteomes" id="UP000177515"/>
    </source>
</evidence>
<dbReference type="RefSeq" id="WP_071073802.1">
    <property type="nucleotide sequence ID" value="NZ_CP017756.1"/>
</dbReference>
<evidence type="ECO:0000313" key="2">
    <source>
        <dbReference type="EMBL" id="AOZ11177.1"/>
    </source>
</evidence>
<sequence length="159" mass="17560">MLAESAHLREAIQARMEELGLAADDAAREIGVSPQHFYLLLNGTRKWTTMGDEKLKLTAKFLDVPLAKVYHMAGILETADFFVSEVDVGSRLDAVFKSMTADPALKGLLLPPRKVWEGFSLEAKHLAVTLYELLLQRDLLERPYPSQAAAGRPVAKAAK</sequence>
<dbReference type="SUPFAM" id="SSF47413">
    <property type="entry name" value="lambda repressor-like DNA-binding domains"/>
    <property type="match status" value="1"/>
</dbReference>
<reference evidence="2 3" key="1">
    <citation type="submission" date="2016-10" db="EMBL/GenBank/DDBJ databases">
        <title>Complete genome sequences of three Cupriavidus strains isolated from various Malaysian environments.</title>
        <authorList>
            <person name="Abdullah A.A.-A."/>
            <person name="Shafie N.A.H."/>
            <person name="Lau N.S."/>
        </authorList>
    </citation>
    <scope>NUCLEOTIDE SEQUENCE [LARGE SCALE GENOMIC DNA]</scope>
    <source>
        <strain evidence="2 3">USMAA1020</strain>
        <plasmid evidence="2 3">unnamed1</plasmid>
    </source>
</reference>
<feature type="domain" description="HTH cro/C1-type" evidence="1">
    <location>
        <begin position="11"/>
        <end position="69"/>
    </location>
</feature>
<dbReference type="EMBL" id="CP017756">
    <property type="protein sequence ID" value="AOZ11177.1"/>
    <property type="molecule type" value="Genomic_DNA"/>
</dbReference>
<keyword evidence="3" id="KW-1185">Reference proteome</keyword>
<geneLocation type="plasmid" evidence="2 3">
    <name>unnamed1</name>
</geneLocation>
<name>A0A1D9IGF0_9BURK</name>
<dbReference type="InterPro" id="IPR001387">
    <property type="entry name" value="Cro/C1-type_HTH"/>
</dbReference>
<dbReference type="Gene3D" id="1.10.260.40">
    <property type="entry name" value="lambda repressor-like DNA-binding domains"/>
    <property type="match status" value="1"/>
</dbReference>
<dbReference type="CDD" id="cd00093">
    <property type="entry name" value="HTH_XRE"/>
    <property type="match status" value="1"/>
</dbReference>
<accession>A0A1D9IGF0</accession>
<organism evidence="2 3">
    <name type="scientific">Cupriavidus malaysiensis</name>
    <dbReference type="NCBI Taxonomy" id="367825"/>
    <lineage>
        <taxon>Bacteria</taxon>
        <taxon>Pseudomonadati</taxon>
        <taxon>Pseudomonadota</taxon>
        <taxon>Betaproteobacteria</taxon>
        <taxon>Burkholderiales</taxon>
        <taxon>Burkholderiaceae</taxon>
        <taxon>Cupriavidus</taxon>
    </lineage>
</organism>
<gene>
    <name evidence="2" type="ORF">BKK80_35075</name>
</gene>
<dbReference type="SMART" id="SM00530">
    <property type="entry name" value="HTH_XRE"/>
    <property type="match status" value="1"/>
</dbReference>
<dbReference type="Proteomes" id="UP000177515">
    <property type="component" value="Plasmid unnamed1"/>
</dbReference>
<keyword evidence="2" id="KW-0614">Plasmid</keyword>